<keyword evidence="3" id="KW-1185">Reference proteome</keyword>
<dbReference type="Proteomes" id="UP000287336">
    <property type="component" value="Unassembled WGS sequence"/>
</dbReference>
<feature type="transmembrane region" description="Helical" evidence="1">
    <location>
        <begin position="37"/>
        <end position="57"/>
    </location>
</feature>
<feature type="transmembrane region" description="Helical" evidence="1">
    <location>
        <begin position="63"/>
        <end position="80"/>
    </location>
</feature>
<reference evidence="2 3" key="1">
    <citation type="submission" date="2018-12" db="EMBL/GenBank/DDBJ databases">
        <title>three novel Halomonas strain isolated from plants.</title>
        <authorList>
            <person name="Sun C."/>
        </authorList>
    </citation>
    <scope>NUCLEOTIDE SEQUENCE [LARGE SCALE GENOMIC DNA]</scope>
    <source>
        <strain evidence="2 3">DSM 19434</strain>
    </source>
</reference>
<sequence>MATTWVKRAPSHWIHTPGGVCGRGLAPRRHGRVRSIATARVLLLGIFINFGLSQAFLTHSSGVIMYAFLLVSFWGIYANLTRVGVNANG</sequence>
<dbReference type="OrthoDB" id="8576060at2"/>
<proteinExistence type="predicted"/>
<keyword evidence="1" id="KW-1133">Transmembrane helix</keyword>
<keyword evidence="1" id="KW-0812">Transmembrane</keyword>
<protein>
    <submittedName>
        <fullName evidence="2">Uncharacterized protein</fullName>
    </submittedName>
</protein>
<accession>A0A433KGM7</accession>
<name>A0A433KGM7_9GAMM</name>
<keyword evidence="1" id="KW-0472">Membrane</keyword>
<evidence type="ECO:0000256" key="1">
    <source>
        <dbReference type="SAM" id="Phobius"/>
    </source>
</evidence>
<evidence type="ECO:0000313" key="2">
    <source>
        <dbReference type="EMBL" id="RUR27830.1"/>
    </source>
</evidence>
<comment type="caution">
    <text evidence="2">The sequence shown here is derived from an EMBL/GenBank/DDBJ whole genome shotgun (WGS) entry which is preliminary data.</text>
</comment>
<dbReference type="AlphaFoldDB" id="A0A433KGM7"/>
<organism evidence="2 3">
    <name type="scientific">Vreelandella andesensis</name>
    <dbReference type="NCBI Taxonomy" id="447567"/>
    <lineage>
        <taxon>Bacteria</taxon>
        <taxon>Pseudomonadati</taxon>
        <taxon>Pseudomonadota</taxon>
        <taxon>Gammaproteobacteria</taxon>
        <taxon>Oceanospirillales</taxon>
        <taxon>Halomonadaceae</taxon>
        <taxon>Vreelandella</taxon>
    </lineage>
</organism>
<dbReference type="EMBL" id="RZHG01000027">
    <property type="protein sequence ID" value="RUR27830.1"/>
    <property type="molecule type" value="Genomic_DNA"/>
</dbReference>
<gene>
    <name evidence="2" type="ORF">ELY33_14655</name>
</gene>
<evidence type="ECO:0000313" key="3">
    <source>
        <dbReference type="Proteomes" id="UP000287336"/>
    </source>
</evidence>